<keyword evidence="2 5" id="KW-0285">Flavoprotein</keyword>
<dbReference type="SUPFAM" id="SSF52425">
    <property type="entry name" value="Cryptochrome/photolyase, N-terminal domain"/>
    <property type="match status" value="1"/>
</dbReference>
<organism evidence="9 10">
    <name type="scientific">Physocladia obscura</name>
    <dbReference type="NCBI Taxonomy" id="109957"/>
    <lineage>
        <taxon>Eukaryota</taxon>
        <taxon>Fungi</taxon>
        <taxon>Fungi incertae sedis</taxon>
        <taxon>Chytridiomycota</taxon>
        <taxon>Chytridiomycota incertae sedis</taxon>
        <taxon>Chytridiomycetes</taxon>
        <taxon>Chytridiales</taxon>
        <taxon>Chytriomycetaceae</taxon>
        <taxon>Physocladia</taxon>
    </lineage>
</organism>
<dbReference type="InterPro" id="IPR014133">
    <property type="entry name" value="Cry_DASH"/>
</dbReference>
<dbReference type="NCBIfam" id="TIGR02765">
    <property type="entry name" value="crypto_DASH"/>
    <property type="match status" value="1"/>
</dbReference>
<dbReference type="Gene3D" id="1.10.579.10">
    <property type="entry name" value="DNA Cyclobutane Dipyrimidine Photolyase, subunit A, domain 3"/>
    <property type="match status" value="1"/>
</dbReference>
<feature type="site" description="Electron transfer via tryptophanyl radical" evidence="6">
    <location>
        <position position="381"/>
    </location>
</feature>
<reference evidence="9" key="1">
    <citation type="submission" date="2020-05" db="EMBL/GenBank/DDBJ databases">
        <title>Phylogenomic resolution of chytrid fungi.</title>
        <authorList>
            <person name="Stajich J.E."/>
            <person name="Amses K."/>
            <person name="Simmons R."/>
            <person name="Seto K."/>
            <person name="Myers J."/>
            <person name="Bonds A."/>
            <person name="Quandt C.A."/>
            <person name="Barry K."/>
            <person name="Liu P."/>
            <person name="Grigoriev I."/>
            <person name="Longcore J.E."/>
            <person name="James T.Y."/>
        </authorList>
    </citation>
    <scope>NUCLEOTIDE SEQUENCE</scope>
    <source>
        <strain evidence="9">JEL0513</strain>
    </source>
</reference>
<feature type="site" description="Electron transfer via tryptophanyl radical" evidence="6">
    <location>
        <position position="328"/>
    </location>
</feature>
<feature type="domain" description="Photolyase/cryptochrome alpha/beta" evidence="8">
    <location>
        <begin position="7"/>
        <end position="146"/>
    </location>
</feature>
<dbReference type="GO" id="GO:0071949">
    <property type="term" value="F:FAD binding"/>
    <property type="evidence" value="ECO:0007669"/>
    <property type="project" value="TreeGrafter"/>
</dbReference>
<dbReference type="InterPro" id="IPR036155">
    <property type="entry name" value="Crypto/Photolyase_N_sf"/>
</dbReference>
<name>A0AAD5STA8_9FUNG</name>
<dbReference type="AlphaFoldDB" id="A0AAD5STA8"/>
<protein>
    <recommendedName>
        <fullName evidence="7">Cryptochrome DASH</fullName>
    </recommendedName>
</protein>
<comment type="caution">
    <text evidence="9">The sequence shown here is derived from an EMBL/GenBank/DDBJ whole genome shotgun (WGS) entry which is preliminary data.</text>
</comment>
<dbReference type="SUPFAM" id="SSF48173">
    <property type="entry name" value="Cryptochrome/photolyase FAD-binding domain"/>
    <property type="match status" value="1"/>
</dbReference>
<sequence>MISKQKAIVCVFQWNSLRVRDQPLFANPTCIATDFLVNVHVIDDVWESLTKKGTKRASPRRREYYMDSLHSLNHELISRGSGLLVLKGDTVRTVARAVQKLSETHDVSGVYLEAANTVEESRRVFGIQQSIHNLGIDVIVKPNAQTMLKADFVDSSNLPNTFTQFRIMVEKDSTGSILRPIFETPKKLPPMPADLQISTILQENPSSYPVDPRSAFPFAGGEKAGLERIQNYFNKTNGVRTYKETRNQLIGSEYSSKLSPYLAFGSISAATVLQKLKQYERDNGANESTYWLFFELLWHDYFQFIAKKYGKQLYILSGISSIPPAYQWIYNPQTFNAWTKGLTGIPFLDANMRELAATGFMSNRGRQNVASFLVRDLNIPWIYGAEWFEEQLLDHDPCSNYGNWQYVSGVGNDPRADRYFNVIKQGKDYDPNGEYIKLWCPELVNVPAEMIHHPWKMTSMQQKDSQVTLGVSYPLPIVEADAWKKHYTYLSKGKLGRANPGESIYRHKKK</sequence>
<evidence type="ECO:0000256" key="2">
    <source>
        <dbReference type="ARBA" id="ARBA00022630"/>
    </source>
</evidence>
<dbReference type="InterPro" id="IPR006050">
    <property type="entry name" value="DNA_photolyase_N"/>
</dbReference>
<evidence type="ECO:0000256" key="3">
    <source>
        <dbReference type="ARBA" id="ARBA00022827"/>
    </source>
</evidence>
<feature type="binding site" evidence="5">
    <location>
        <begin position="394"/>
        <end position="396"/>
    </location>
    <ligand>
        <name>FAD</name>
        <dbReference type="ChEBI" id="CHEBI:57692"/>
    </ligand>
</feature>
<dbReference type="InterPro" id="IPR014729">
    <property type="entry name" value="Rossmann-like_a/b/a_fold"/>
</dbReference>
<proteinExistence type="inferred from homology"/>
<evidence type="ECO:0000256" key="4">
    <source>
        <dbReference type="ARBA" id="ARBA00022991"/>
    </source>
</evidence>
<comment type="function">
    <text evidence="7">May have a photoreceptor function.</text>
</comment>
<evidence type="ECO:0000313" key="10">
    <source>
        <dbReference type="Proteomes" id="UP001211907"/>
    </source>
</evidence>
<dbReference type="GO" id="GO:0003904">
    <property type="term" value="F:deoxyribodipyrimidine photo-lyase activity"/>
    <property type="evidence" value="ECO:0007669"/>
    <property type="project" value="TreeGrafter"/>
</dbReference>
<evidence type="ECO:0000259" key="8">
    <source>
        <dbReference type="PROSITE" id="PS51645"/>
    </source>
</evidence>
<comment type="cofactor">
    <cofactor evidence="7">
        <name>(6R)-5,10-methylene-5,6,7,8-tetrahydrofolate</name>
        <dbReference type="ChEBI" id="CHEBI:15636"/>
    </cofactor>
    <text evidence="7">Binds 1 5,10-methenyltetrahydrofolate (MTHF) per subunit.</text>
</comment>
<feature type="binding site" evidence="5">
    <location>
        <begin position="255"/>
        <end position="259"/>
    </location>
    <ligand>
        <name>FAD</name>
        <dbReference type="ChEBI" id="CHEBI:57692"/>
    </ligand>
</feature>
<dbReference type="GO" id="GO:0003684">
    <property type="term" value="F:damaged DNA binding"/>
    <property type="evidence" value="ECO:0007669"/>
    <property type="project" value="TreeGrafter"/>
</dbReference>
<dbReference type="PANTHER" id="PTHR11455:SF22">
    <property type="entry name" value="CRYPTOCHROME DASH"/>
    <property type="match status" value="1"/>
</dbReference>
<comment type="cofactor">
    <cofactor evidence="5 7">
        <name>FAD</name>
        <dbReference type="ChEBI" id="CHEBI:57692"/>
    </cofactor>
    <text evidence="5 7">Binds 1 FAD per subunit.</text>
</comment>
<gene>
    <name evidence="9" type="ORF">HK100_006302</name>
</gene>
<dbReference type="Gene3D" id="3.40.50.620">
    <property type="entry name" value="HUPs"/>
    <property type="match status" value="1"/>
</dbReference>
<dbReference type="Proteomes" id="UP001211907">
    <property type="component" value="Unassembled WGS sequence"/>
</dbReference>
<dbReference type="EMBL" id="JADGJH010002927">
    <property type="protein sequence ID" value="KAJ3094029.1"/>
    <property type="molecule type" value="Genomic_DNA"/>
</dbReference>
<keyword evidence="4 7" id="KW-0157">Chromophore</keyword>
<dbReference type="InterPro" id="IPR036134">
    <property type="entry name" value="Crypto/Photolyase_FAD-like_sf"/>
</dbReference>
<evidence type="ECO:0000313" key="9">
    <source>
        <dbReference type="EMBL" id="KAJ3094029.1"/>
    </source>
</evidence>
<evidence type="ECO:0000256" key="6">
    <source>
        <dbReference type="PIRSR" id="PIRSR602081-2"/>
    </source>
</evidence>
<accession>A0AAD5STA8</accession>
<dbReference type="GO" id="GO:0000719">
    <property type="term" value="P:photoreactive repair"/>
    <property type="evidence" value="ECO:0007669"/>
    <property type="project" value="TreeGrafter"/>
</dbReference>
<evidence type="ECO:0000256" key="5">
    <source>
        <dbReference type="PIRSR" id="PIRSR602081-1"/>
    </source>
</evidence>
<evidence type="ECO:0000256" key="1">
    <source>
        <dbReference type="ARBA" id="ARBA00005862"/>
    </source>
</evidence>
<dbReference type="PROSITE" id="PS51645">
    <property type="entry name" value="PHR_CRY_ALPHA_BETA"/>
    <property type="match status" value="1"/>
</dbReference>
<comment type="similarity">
    <text evidence="1 7">Belongs to the DNA photolyase class-1 family.</text>
</comment>
<dbReference type="Pfam" id="PF03441">
    <property type="entry name" value="FAD_binding_7"/>
    <property type="match status" value="1"/>
</dbReference>
<feature type="site" description="Electron transfer via tryptophanyl radical" evidence="6">
    <location>
        <position position="404"/>
    </location>
</feature>
<dbReference type="Gene3D" id="1.25.40.80">
    <property type="match status" value="1"/>
</dbReference>
<dbReference type="InterPro" id="IPR002081">
    <property type="entry name" value="Cryptochrome/DNA_photolyase_1"/>
</dbReference>
<dbReference type="PANTHER" id="PTHR11455">
    <property type="entry name" value="CRYPTOCHROME"/>
    <property type="match status" value="1"/>
</dbReference>
<dbReference type="InterPro" id="IPR005101">
    <property type="entry name" value="Cryptochr/Photolyase_FAD-bd"/>
</dbReference>
<evidence type="ECO:0000256" key="7">
    <source>
        <dbReference type="RuleBase" id="RU367151"/>
    </source>
</evidence>
<dbReference type="PRINTS" id="PR00147">
    <property type="entry name" value="DNAPHOTLYASE"/>
</dbReference>
<feature type="binding site" evidence="5">
    <location>
        <position position="242"/>
    </location>
    <ligand>
        <name>FAD</name>
        <dbReference type="ChEBI" id="CHEBI:57692"/>
    </ligand>
</feature>
<dbReference type="Pfam" id="PF00875">
    <property type="entry name" value="DNA_photolyase"/>
    <property type="match status" value="1"/>
</dbReference>
<keyword evidence="10" id="KW-1185">Reference proteome</keyword>
<keyword evidence="3 5" id="KW-0274">FAD</keyword>